<evidence type="ECO:0000313" key="3">
    <source>
        <dbReference type="Proteomes" id="UP001215598"/>
    </source>
</evidence>
<keyword evidence="3" id="KW-1185">Reference proteome</keyword>
<organism evidence="2 3">
    <name type="scientific">Mycena metata</name>
    <dbReference type="NCBI Taxonomy" id="1033252"/>
    <lineage>
        <taxon>Eukaryota</taxon>
        <taxon>Fungi</taxon>
        <taxon>Dikarya</taxon>
        <taxon>Basidiomycota</taxon>
        <taxon>Agaricomycotina</taxon>
        <taxon>Agaricomycetes</taxon>
        <taxon>Agaricomycetidae</taxon>
        <taxon>Agaricales</taxon>
        <taxon>Marasmiineae</taxon>
        <taxon>Mycenaceae</taxon>
        <taxon>Mycena</taxon>
    </lineage>
</organism>
<accession>A0AAD7NN77</accession>
<name>A0AAD7NN77_9AGAR</name>
<evidence type="ECO:0000256" key="1">
    <source>
        <dbReference type="SAM" id="MobiDB-lite"/>
    </source>
</evidence>
<sequence>MPSIKINGKNVSIPPLPLRPRTPAQKYAASNTREPHHGPLSAWLKNAIATSFPRGETDTTDLDSDEVLCSVHMRYSKAADDGTIFEGPDKYHLFMSIETPSNARVANSYNLSPYLTLGHWIGSHQDGDAPAWTAYLTKDVVYHFRQDRAFMARFVCGLTGIWVASVASLTVSPGMINWAIANAKGTRALSEVKYQRRRLIARLQRDAKSTSGLQDSLAVEEDLVEVQFPLADTTNWQRGNGCALDILFNLPKRDKDRKTATKTPKEVARDALGRDAARARGVRVRAASVWRRQAAGASSDSPKRDAGARGMCGKGGQIRLARCTSAGRRAKAAVESGEDVDGDAVRPQVLCQNVRKLKTKSGGKSARDDIGGASVGESGVEVEVGGRARACVGGDGACTVARGVTHVSRCGAYVGRSRRLRAMCGVATVGNARMCGGGAPQSRRTRRLGMGMCTAAAWLGMWNFPGGDGRERRAVHLRLVGALCARRAKGSSVFCVRTGTRRRRHVLRGYCEGVCVRARGGADVLGGRQGGEGGRGERRSCATLPAAARRRRFAHLFGGGLLKKSRTLTRVNTKAAQQLIMQTTELLREPNETMHPAWLGRVAGRNFASRWWWKERGRQKAVQLPLWEVTPLALDHNKPTRRRVVLLTLKHIYVSHRFLASALLRLATLEADGVDLPPELSDLLDHADDRLQHRPQPGCYGIWSEATLLSYYFGVSTKILVCVKPLNDFNGLTHQYLICYQCHQIDFALPLKTSNL</sequence>
<evidence type="ECO:0000313" key="2">
    <source>
        <dbReference type="EMBL" id="KAJ7767763.1"/>
    </source>
</evidence>
<protein>
    <submittedName>
        <fullName evidence="2">Uncharacterized protein</fullName>
    </submittedName>
</protein>
<feature type="region of interest" description="Disordered" evidence="1">
    <location>
        <begin position="1"/>
        <end position="36"/>
    </location>
</feature>
<gene>
    <name evidence="2" type="ORF">B0H16DRAFT_1453388</name>
</gene>
<dbReference type="AlphaFoldDB" id="A0AAD7NN77"/>
<dbReference type="Proteomes" id="UP001215598">
    <property type="component" value="Unassembled WGS sequence"/>
</dbReference>
<dbReference type="EMBL" id="JARKIB010000021">
    <property type="protein sequence ID" value="KAJ7767763.1"/>
    <property type="molecule type" value="Genomic_DNA"/>
</dbReference>
<comment type="caution">
    <text evidence="2">The sequence shown here is derived from an EMBL/GenBank/DDBJ whole genome shotgun (WGS) entry which is preliminary data.</text>
</comment>
<proteinExistence type="predicted"/>
<reference evidence="2" key="1">
    <citation type="submission" date="2023-03" db="EMBL/GenBank/DDBJ databases">
        <title>Massive genome expansion in bonnet fungi (Mycena s.s.) driven by repeated elements and novel gene families across ecological guilds.</title>
        <authorList>
            <consortium name="Lawrence Berkeley National Laboratory"/>
            <person name="Harder C.B."/>
            <person name="Miyauchi S."/>
            <person name="Viragh M."/>
            <person name="Kuo A."/>
            <person name="Thoen E."/>
            <person name="Andreopoulos B."/>
            <person name="Lu D."/>
            <person name="Skrede I."/>
            <person name="Drula E."/>
            <person name="Henrissat B."/>
            <person name="Morin E."/>
            <person name="Kohler A."/>
            <person name="Barry K."/>
            <person name="LaButti K."/>
            <person name="Morin E."/>
            <person name="Salamov A."/>
            <person name="Lipzen A."/>
            <person name="Mereny Z."/>
            <person name="Hegedus B."/>
            <person name="Baldrian P."/>
            <person name="Stursova M."/>
            <person name="Weitz H."/>
            <person name="Taylor A."/>
            <person name="Grigoriev I.V."/>
            <person name="Nagy L.G."/>
            <person name="Martin F."/>
            <person name="Kauserud H."/>
        </authorList>
    </citation>
    <scope>NUCLEOTIDE SEQUENCE</scope>
    <source>
        <strain evidence="2">CBHHK182m</strain>
    </source>
</reference>
<feature type="region of interest" description="Disordered" evidence="1">
    <location>
        <begin position="291"/>
        <end position="311"/>
    </location>
</feature>